<organism evidence="1 2">
    <name type="scientific">Nocardioides daedukensis</name>
    <dbReference type="NCBI Taxonomy" id="634462"/>
    <lineage>
        <taxon>Bacteria</taxon>
        <taxon>Bacillati</taxon>
        <taxon>Actinomycetota</taxon>
        <taxon>Actinomycetes</taxon>
        <taxon>Propionibacteriales</taxon>
        <taxon>Nocardioidaceae</taxon>
        <taxon>Nocardioides</taxon>
    </lineage>
</organism>
<name>A0A7Y9S3A6_9ACTN</name>
<accession>A0A7Y9S3A6</accession>
<reference evidence="1 2" key="1">
    <citation type="submission" date="2020-07" db="EMBL/GenBank/DDBJ databases">
        <title>Sequencing the genomes of 1000 actinobacteria strains.</title>
        <authorList>
            <person name="Klenk H.-P."/>
        </authorList>
    </citation>
    <scope>NUCLEOTIDE SEQUENCE [LARGE SCALE GENOMIC DNA]</scope>
    <source>
        <strain evidence="1 2">DSM 23819</strain>
    </source>
</reference>
<protein>
    <submittedName>
        <fullName evidence="1">GGDEF domain-containing protein</fullName>
    </submittedName>
</protein>
<evidence type="ECO:0000313" key="2">
    <source>
        <dbReference type="Proteomes" id="UP000540656"/>
    </source>
</evidence>
<dbReference type="Proteomes" id="UP000540656">
    <property type="component" value="Unassembled WGS sequence"/>
</dbReference>
<comment type="caution">
    <text evidence="1">The sequence shown here is derived from an EMBL/GenBank/DDBJ whole genome shotgun (WGS) entry which is preliminary data.</text>
</comment>
<dbReference type="AlphaFoldDB" id="A0A7Y9S3A6"/>
<keyword evidence="2" id="KW-1185">Reference proteome</keyword>
<gene>
    <name evidence="1" type="ORF">BJ980_003464</name>
</gene>
<dbReference type="RefSeq" id="WP_179503458.1">
    <property type="nucleotide sequence ID" value="NZ_JACCAA010000001.1"/>
</dbReference>
<dbReference type="EMBL" id="JACCAA010000001">
    <property type="protein sequence ID" value="NYG60541.1"/>
    <property type="molecule type" value="Genomic_DNA"/>
</dbReference>
<proteinExistence type="predicted"/>
<sequence length="209" mass="22318">MPAHFEAVGEALASGSGSIEACEVAGSRLAQDGASLDDALEALNRTALAVTGSEPVFADVRALSMAWSESTLAYLHQLSCEDPMTGLASLAHIRSRLSELYRGAHSVDKTHALVVLDLPNDPVGGDSFTRAMRLVRLGEVARTVFAGSETIGRSGSQRVVVIAERDGRLGRRVALLRKLVSSEPTRLWIEGLPQTDEAAALLLDELCRR</sequence>
<evidence type="ECO:0000313" key="1">
    <source>
        <dbReference type="EMBL" id="NYG60541.1"/>
    </source>
</evidence>